<feature type="compositionally biased region" description="Basic and acidic residues" evidence="1">
    <location>
        <begin position="280"/>
        <end position="301"/>
    </location>
</feature>
<evidence type="ECO:0000256" key="1">
    <source>
        <dbReference type="SAM" id="MobiDB-lite"/>
    </source>
</evidence>
<keyword evidence="4" id="KW-1185">Reference proteome</keyword>
<accession>A0ABV8U045</accession>
<feature type="region of interest" description="Disordered" evidence="1">
    <location>
        <begin position="1"/>
        <end position="20"/>
    </location>
</feature>
<name>A0ABV8U045_9ACTN</name>
<evidence type="ECO:0000259" key="2">
    <source>
        <dbReference type="Pfam" id="PF08401"/>
    </source>
</evidence>
<feature type="region of interest" description="Disordered" evidence="1">
    <location>
        <begin position="280"/>
        <end position="312"/>
    </location>
</feature>
<organism evidence="3 4">
    <name type="scientific">Salininema proteolyticum</name>
    <dbReference type="NCBI Taxonomy" id="1607685"/>
    <lineage>
        <taxon>Bacteria</taxon>
        <taxon>Bacillati</taxon>
        <taxon>Actinomycetota</taxon>
        <taxon>Actinomycetes</taxon>
        <taxon>Glycomycetales</taxon>
        <taxon>Glycomycetaceae</taxon>
        <taxon>Salininema</taxon>
    </lineage>
</organism>
<feature type="domain" description="N-terminal" evidence="2">
    <location>
        <begin position="84"/>
        <end position="142"/>
    </location>
</feature>
<gene>
    <name evidence="3" type="ORF">ACFPET_12610</name>
</gene>
<evidence type="ECO:0000313" key="4">
    <source>
        <dbReference type="Proteomes" id="UP001595823"/>
    </source>
</evidence>
<dbReference type="Proteomes" id="UP001595823">
    <property type="component" value="Unassembled WGS sequence"/>
</dbReference>
<sequence length="312" mass="34927">MPKNSTRSKSRAHGKKRTKSYKAMIAQLEALIADESITEEERANARDKLDKIRKRQEETQAERDGYREQAREYMRSEDAGRRYTEFVRDVAGLARFSFGNVLMIMAQAEQRGVKVTELYTKAEWLRRGRKIRKGAKAYVVCEPMTRSRKGTGPAAPGAVVKYGTSQTGSERFLSGFRYSARWFDIADTEPHDFKGPRSTDEDDAQAGLPQAFTDVLLMKIRDAGWTVEFGPTGTEPVTADHDSMTVTIAERLQTAVDDETLIQALAALLAEITGAAWDRAEARAKAGEDDKTEKPAEKNTEPDEFDMSGLWG</sequence>
<dbReference type="Pfam" id="PF08401">
    <property type="entry name" value="ArdcN"/>
    <property type="match status" value="1"/>
</dbReference>
<protein>
    <submittedName>
        <fullName evidence="3">ArdC-like ssDNA-binding domain-containing protein</fullName>
    </submittedName>
</protein>
<evidence type="ECO:0000313" key="3">
    <source>
        <dbReference type="EMBL" id="MFC4336047.1"/>
    </source>
</evidence>
<proteinExistence type="predicted"/>
<feature type="region of interest" description="Disordered" evidence="1">
    <location>
        <begin position="40"/>
        <end position="69"/>
    </location>
</feature>
<dbReference type="EMBL" id="JBHSDK010000015">
    <property type="protein sequence ID" value="MFC4336047.1"/>
    <property type="molecule type" value="Genomic_DNA"/>
</dbReference>
<reference evidence="4" key="1">
    <citation type="journal article" date="2019" name="Int. J. Syst. Evol. Microbiol.">
        <title>The Global Catalogue of Microorganisms (GCM) 10K type strain sequencing project: providing services to taxonomists for standard genome sequencing and annotation.</title>
        <authorList>
            <consortium name="The Broad Institute Genomics Platform"/>
            <consortium name="The Broad Institute Genome Sequencing Center for Infectious Disease"/>
            <person name="Wu L."/>
            <person name="Ma J."/>
        </authorList>
    </citation>
    <scope>NUCLEOTIDE SEQUENCE [LARGE SCALE GENOMIC DNA]</scope>
    <source>
        <strain evidence="4">IBRC-M 10908</strain>
    </source>
</reference>
<comment type="caution">
    <text evidence="3">The sequence shown here is derived from an EMBL/GenBank/DDBJ whole genome shotgun (WGS) entry which is preliminary data.</text>
</comment>
<dbReference type="RefSeq" id="WP_380621491.1">
    <property type="nucleotide sequence ID" value="NZ_JBHSDK010000015.1"/>
</dbReference>
<dbReference type="InterPro" id="IPR013610">
    <property type="entry name" value="ArdC_N"/>
</dbReference>